<gene>
    <name evidence="1" type="ORF">RLOC_00001112</name>
</gene>
<dbReference type="EMBL" id="MUZQ01000083">
    <property type="protein sequence ID" value="OWK59165.1"/>
    <property type="molecule type" value="Genomic_DNA"/>
</dbReference>
<evidence type="ECO:0000313" key="2">
    <source>
        <dbReference type="Proteomes" id="UP000197619"/>
    </source>
</evidence>
<accession>A0A218UZC1</accession>
<sequence length="99" mass="11110">MVGCLAIWQTCWQLGVTGGRKNRVTSYLKISLCRNGRLKGEILPHLLAYKPCLDLCCFKELKTLLLFILWISLKYQTSTRCTSCMTPVPLCFSSGTSTS</sequence>
<dbReference type="Proteomes" id="UP000197619">
    <property type="component" value="Unassembled WGS sequence"/>
</dbReference>
<comment type="caution">
    <text evidence="1">The sequence shown here is derived from an EMBL/GenBank/DDBJ whole genome shotgun (WGS) entry which is preliminary data.</text>
</comment>
<evidence type="ECO:0000313" key="1">
    <source>
        <dbReference type="EMBL" id="OWK59165.1"/>
    </source>
</evidence>
<proteinExistence type="predicted"/>
<organism evidence="1 2">
    <name type="scientific">Lonchura striata</name>
    <name type="common">white-rumped munia</name>
    <dbReference type="NCBI Taxonomy" id="40157"/>
    <lineage>
        <taxon>Eukaryota</taxon>
        <taxon>Metazoa</taxon>
        <taxon>Chordata</taxon>
        <taxon>Craniata</taxon>
        <taxon>Vertebrata</taxon>
        <taxon>Euteleostomi</taxon>
        <taxon>Archelosauria</taxon>
        <taxon>Archosauria</taxon>
        <taxon>Dinosauria</taxon>
        <taxon>Saurischia</taxon>
        <taxon>Theropoda</taxon>
        <taxon>Coelurosauria</taxon>
        <taxon>Aves</taxon>
        <taxon>Neognathae</taxon>
        <taxon>Neoaves</taxon>
        <taxon>Telluraves</taxon>
        <taxon>Australaves</taxon>
        <taxon>Passeriformes</taxon>
        <taxon>Passeroidea</taxon>
        <taxon>Estrildidae</taxon>
        <taxon>Estrildinae</taxon>
        <taxon>Lonchura</taxon>
    </lineage>
</organism>
<dbReference type="AlphaFoldDB" id="A0A218UZC1"/>
<reference evidence="1 2" key="1">
    <citation type="submission" date="2017-05" db="EMBL/GenBank/DDBJ databases">
        <title>Genome of assembly of the Bengalese finch, Lonchura striata domestica.</title>
        <authorList>
            <person name="Colquitt B.M."/>
            <person name="Brainard M.S."/>
        </authorList>
    </citation>
    <scope>NUCLEOTIDE SEQUENCE [LARGE SCALE GENOMIC DNA]</scope>
    <source>
        <strain evidence="1">White83orange57</strain>
    </source>
</reference>
<name>A0A218UZC1_9PASE</name>
<keyword evidence="2" id="KW-1185">Reference proteome</keyword>
<protein>
    <submittedName>
        <fullName evidence="1">Uncharacterized protein</fullName>
    </submittedName>
</protein>